<evidence type="ECO:0000313" key="3">
    <source>
        <dbReference type="Proteomes" id="UP000502433"/>
    </source>
</evidence>
<dbReference type="EMBL" id="CP051206">
    <property type="protein sequence ID" value="QJB45059.1"/>
    <property type="molecule type" value="Genomic_DNA"/>
</dbReference>
<proteinExistence type="predicted"/>
<gene>
    <name evidence="2" type="ORF">HGD76_13620</name>
</gene>
<reference evidence="2 3" key="1">
    <citation type="submission" date="2020-04" db="EMBL/GenBank/DDBJ databases">
        <title>Genome-Wide Identification of 5-Methylcytosine Sites in Bacterial Genomes By High-Throughput Sequencing of MspJI Restriction Fragments.</title>
        <authorList>
            <person name="Wu V."/>
        </authorList>
    </citation>
    <scope>NUCLEOTIDE SEQUENCE [LARGE SCALE GENOMIC DNA]</scope>
    <source>
        <strain evidence="2 3">CCAP 1403/13f</strain>
    </source>
</reference>
<dbReference type="KEGG" id="dfs:HGD76_13620"/>
<feature type="region of interest" description="Disordered" evidence="1">
    <location>
        <begin position="92"/>
        <end position="127"/>
    </location>
</feature>
<dbReference type="RefSeq" id="WP_168696111.1">
    <property type="nucleotide sequence ID" value="NZ_CP051206.1"/>
</dbReference>
<accession>A0A6H2C278</accession>
<evidence type="ECO:0000256" key="1">
    <source>
        <dbReference type="SAM" id="MobiDB-lite"/>
    </source>
</evidence>
<reference evidence="2 3" key="2">
    <citation type="submission" date="2020-04" db="EMBL/GenBank/DDBJ databases">
        <authorList>
            <person name="Fomenkov A."/>
            <person name="Anton B.P."/>
            <person name="Roberts R.J."/>
        </authorList>
    </citation>
    <scope>NUCLEOTIDE SEQUENCE [LARGE SCALE GENOMIC DNA]</scope>
    <source>
        <strain evidence="2 3">CCAP 1403/13f</strain>
    </source>
</reference>
<organism evidence="2 3">
    <name type="scientific">Dolichospermum flos-aquae CCAP 1403/13F</name>
    <dbReference type="NCBI Taxonomy" id="315271"/>
    <lineage>
        <taxon>Bacteria</taxon>
        <taxon>Bacillati</taxon>
        <taxon>Cyanobacteriota</taxon>
        <taxon>Cyanophyceae</taxon>
        <taxon>Nostocales</taxon>
        <taxon>Aphanizomenonaceae</taxon>
        <taxon>Dolichospermum</taxon>
    </lineage>
</organism>
<dbReference type="AlphaFoldDB" id="A0A6H2C278"/>
<dbReference type="Proteomes" id="UP000502433">
    <property type="component" value="Chromosome"/>
</dbReference>
<sequence length="332" mass="35702">MNKLKFGTSVLTVAAGLVMGTSINQVVIAEEVVVEPITQPVVTNEVIATSITPEKTETHPQPGTFSYSAGDLLAKRPLDLDIFCKSYPLNSRCTERSTPSKPQGGESKPTQESKPSEEMSQTSVKTRGWAITPEISTLGVGATVTKSITPNVNAKLGINGLGISRDISLSDVDYKANLNLFNVSTLADYHPWKNGGFRLTGGLVFQDNNIEGTGKPKNGVTIRINNKDYNSKTVLTSLNAKVSFENSVAPYIGLGWGNAVKPGKRWGFSANLGAMFSGSPKVSLTPGFGPDATPALRAEINSNIEAERKKQESDLNWLNIYPVFSLGISYQF</sequence>
<protein>
    <submittedName>
        <fullName evidence="2">Uncharacterized protein</fullName>
    </submittedName>
</protein>
<dbReference type="Gene3D" id="2.40.160.170">
    <property type="match status" value="1"/>
</dbReference>
<evidence type="ECO:0000313" key="2">
    <source>
        <dbReference type="EMBL" id="QJB45059.1"/>
    </source>
</evidence>
<feature type="compositionally biased region" description="Polar residues" evidence="1">
    <location>
        <begin position="92"/>
        <end position="101"/>
    </location>
</feature>
<name>A0A6H2C278_DOLFA</name>